<reference evidence="14 15" key="1">
    <citation type="submission" date="2020-08" db="EMBL/GenBank/DDBJ databases">
        <title>Acidobacteriota in marine sediments use diverse sulfur dissimilation pathways.</title>
        <authorList>
            <person name="Wasmund K."/>
        </authorList>
    </citation>
    <scope>NUCLEOTIDE SEQUENCE [LARGE SCALE GENOMIC DNA]</scope>
    <source>
        <strain evidence="14">MAG AM4</strain>
    </source>
</reference>
<evidence type="ECO:0000256" key="9">
    <source>
        <dbReference type="ARBA" id="ARBA00064130"/>
    </source>
</evidence>
<dbReference type="Gene3D" id="3.40.640.10">
    <property type="entry name" value="Type I PLP-dependent aspartate aminotransferase-like (Major domain)"/>
    <property type="match status" value="1"/>
</dbReference>
<dbReference type="PANTHER" id="PTHR11808">
    <property type="entry name" value="TRANS-SULFURATION ENZYME FAMILY MEMBER"/>
    <property type="match status" value="1"/>
</dbReference>
<dbReference type="InterPro" id="IPR015422">
    <property type="entry name" value="PyrdxlP-dep_Trfase_small"/>
</dbReference>
<evidence type="ECO:0000256" key="1">
    <source>
        <dbReference type="ARBA" id="ARBA00001933"/>
    </source>
</evidence>
<comment type="similarity">
    <text evidence="2">Belongs to the trans-sulfuration enzymes family. L-methionine gamma-lyase subfamily.</text>
</comment>
<dbReference type="Proteomes" id="UP000648239">
    <property type="component" value="Unassembled WGS sequence"/>
</dbReference>
<evidence type="ECO:0000256" key="13">
    <source>
        <dbReference type="SAM" id="MobiDB-lite"/>
    </source>
</evidence>
<dbReference type="GO" id="GO:0016740">
    <property type="term" value="F:transferase activity"/>
    <property type="evidence" value="ECO:0007669"/>
    <property type="project" value="UniProtKB-KW"/>
</dbReference>
<comment type="catalytic activity">
    <reaction evidence="8">
        <text>L-homocysteine + H2O = 2-oxobutanoate + hydrogen sulfide + NH4(+) + H(+)</text>
        <dbReference type="Rhea" id="RHEA:14501"/>
        <dbReference type="ChEBI" id="CHEBI:15377"/>
        <dbReference type="ChEBI" id="CHEBI:15378"/>
        <dbReference type="ChEBI" id="CHEBI:16763"/>
        <dbReference type="ChEBI" id="CHEBI:28938"/>
        <dbReference type="ChEBI" id="CHEBI:29919"/>
        <dbReference type="ChEBI" id="CHEBI:58199"/>
        <dbReference type="EC" id="4.4.1.2"/>
    </reaction>
</comment>
<evidence type="ECO:0000313" key="14">
    <source>
        <dbReference type="EMBL" id="MBD3867300.1"/>
    </source>
</evidence>
<dbReference type="PANTHER" id="PTHR11808:SF80">
    <property type="entry name" value="CYSTATHIONINE GAMMA-LYASE"/>
    <property type="match status" value="1"/>
</dbReference>
<evidence type="ECO:0000256" key="8">
    <source>
        <dbReference type="ARBA" id="ARBA00050802"/>
    </source>
</evidence>
<comment type="subunit">
    <text evidence="9">Homotetramer; dimer of active dimers.</text>
</comment>
<keyword evidence="6" id="KW-0456">Lyase</keyword>
<evidence type="ECO:0000256" key="3">
    <source>
        <dbReference type="ARBA" id="ARBA00012222"/>
    </source>
</evidence>
<dbReference type="Gene3D" id="3.90.1150.10">
    <property type="entry name" value="Aspartate Aminotransferase, domain 1"/>
    <property type="match status" value="1"/>
</dbReference>
<dbReference type="FunFam" id="3.40.640.10:FF:000046">
    <property type="entry name" value="Cystathionine gamma-lyase"/>
    <property type="match status" value="1"/>
</dbReference>
<dbReference type="FunFam" id="3.90.1150.10:FF:000008">
    <property type="entry name" value="Cystathionine gamma-synthase"/>
    <property type="match status" value="1"/>
</dbReference>
<evidence type="ECO:0000256" key="7">
    <source>
        <dbReference type="ARBA" id="ARBA00049180"/>
    </source>
</evidence>
<dbReference type="InterPro" id="IPR015421">
    <property type="entry name" value="PyrdxlP-dep_Trfase_major"/>
</dbReference>
<evidence type="ECO:0000256" key="6">
    <source>
        <dbReference type="ARBA" id="ARBA00023239"/>
    </source>
</evidence>
<dbReference type="Pfam" id="PF01053">
    <property type="entry name" value="Cys_Met_Meta_PP"/>
    <property type="match status" value="1"/>
</dbReference>
<dbReference type="EC" id="4.4.1.11" evidence="3"/>
<organism evidence="14 15">
    <name type="scientific">Candidatus Polarisedimenticola svalbardensis</name>
    <dbReference type="NCBI Taxonomy" id="2886004"/>
    <lineage>
        <taxon>Bacteria</taxon>
        <taxon>Pseudomonadati</taxon>
        <taxon>Acidobacteriota</taxon>
        <taxon>Candidatus Polarisedimenticolia</taxon>
        <taxon>Candidatus Polarisedimenticolales</taxon>
        <taxon>Candidatus Polarisedimenticolaceae</taxon>
        <taxon>Candidatus Polarisedimenticola</taxon>
    </lineage>
</organism>
<name>A0A8J6XY07_9BACT</name>
<comment type="catalytic activity">
    <reaction evidence="7">
        <text>L-methionine + H2O = methanethiol + 2-oxobutanoate + NH4(+)</text>
        <dbReference type="Rhea" id="RHEA:23800"/>
        <dbReference type="ChEBI" id="CHEBI:15377"/>
        <dbReference type="ChEBI" id="CHEBI:16007"/>
        <dbReference type="ChEBI" id="CHEBI:16763"/>
        <dbReference type="ChEBI" id="CHEBI:28938"/>
        <dbReference type="ChEBI" id="CHEBI:57844"/>
        <dbReference type="EC" id="4.4.1.11"/>
    </reaction>
</comment>
<evidence type="ECO:0000256" key="12">
    <source>
        <dbReference type="RuleBase" id="RU362118"/>
    </source>
</evidence>
<dbReference type="CDD" id="cd00614">
    <property type="entry name" value="CGS_like"/>
    <property type="match status" value="1"/>
</dbReference>
<dbReference type="GO" id="GO:0030170">
    <property type="term" value="F:pyridoxal phosphate binding"/>
    <property type="evidence" value="ECO:0007669"/>
    <property type="project" value="InterPro"/>
</dbReference>
<dbReference type="GO" id="GO:0047982">
    <property type="term" value="F:homocysteine desulfhydrase activity"/>
    <property type="evidence" value="ECO:0007669"/>
    <property type="project" value="UniProtKB-EC"/>
</dbReference>
<dbReference type="GO" id="GO:0005737">
    <property type="term" value="C:cytoplasm"/>
    <property type="evidence" value="ECO:0007669"/>
    <property type="project" value="TreeGrafter"/>
</dbReference>
<evidence type="ECO:0000256" key="11">
    <source>
        <dbReference type="PIRSR" id="PIRSR001434-2"/>
    </source>
</evidence>
<evidence type="ECO:0000256" key="5">
    <source>
        <dbReference type="ARBA" id="ARBA00022898"/>
    </source>
</evidence>
<comment type="cofactor">
    <cofactor evidence="1 12">
        <name>pyridoxal 5'-phosphate</name>
        <dbReference type="ChEBI" id="CHEBI:597326"/>
    </cofactor>
</comment>
<sequence length="402" mass="43823">MSDSRKLKPNSRPIHAGPDPDPVNGAVSTPIYQTSTFSFDSTDQGANRFAGTEQGYIYTRLGNPTIRALEQAVAELEDGYDGLATATGMAAISTTFLSLLKTGDHMIGTDSVYGPTRILMESHLDKFGITSDWVSTDDLDNIRKAIRPNTKMIYIETPANPTIKITDLEGAGRIAHENGAFFVVDNTFSSPLLQKPFEYGADVVLHSMTKYLNGHTDVVAGMIVAREQDLYARLKKSLLILGGTMDPHQAWLVLRGLRTLAMRVNTAQTNAERLATWLQAHPAIQWISYPGLPSHPGHELMKKQMKGPGSMISFGVKGDLETAKVVINSMKLATLAVSLGGIETLIEHPASMTHAGMPREEREEAGITDDLIRLAVGCEDFDDLKDDLEQAMAKVNIEVEVG</sequence>
<evidence type="ECO:0000313" key="15">
    <source>
        <dbReference type="Proteomes" id="UP000648239"/>
    </source>
</evidence>
<dbReference type="PIRSF" id="PIRSF001434">
    <property type="entry name" value="CGS"/>
    <property type="match status" value="1"/>
</dbReference>
<dbReference type="EMBL" id="JACXWD010000008">
    <property type="protein sequence ID" value="MBD3867300.1"/>
    <property type="molecule type" value="Genomic_DNA"/>
</dbReference>
<comment type="caution">
    <text evidence="14">The sequence shown here is derived from an EMBL/GenBank/DDBJ whole genome shotgun (WGS) entry which is preliminary data.</text>
</comment>
<dbReference type="GO" id="GO:0019346">
    <property type="term" value="P:transsulfuration"/>
    <property type="evidence" value="ECO:0007669"/>
    <property type="project" value="InterPro"/>
</dbReference>
<feature type="modified residue" description="N6-(pyridoxal phosphate)lysine" evidence="11">
    <location>
        <position position="210"/>
    </location>
</feature>
<accession>A0A8J6XY07</accession>
<proteinExistence type="inferred from homology"/>
<dbReference type="InterPro" id="IPR000277">
    <property type="entry name" value="Cys/Met-Metab_PyrdxlP-dep_enz"/>
</dbReference>
<evidence type="ECO:0000256" key="10">
    <source>
        <dbReference type="ARBA" id="ARBA00078333"/>
    </source>
</evidence>
<protein>
    <recommendedName>
        <fullName evidence="4">L-methionine gamma-lyase</fullName>
        <ecNumber evidence="3">4.4.1.11</ecNumber>
    </recommendedName>
    <alternativeName>
        <fullName evidence="10">L-methionine-alpha-deamino-gamma-mercaptomethane-lyase</fullName>
    </alternativeName>
</protein>
<dbReference type="InterPro" id="IPR015424">
    <property type="entry name" value="PyrdxlP-dep_Trfase"/>
</dbReference>
<keyword evidence="14" id="KW-0808">Transferase</keyword>
<feature type="region of interest" description="Disordered" evidence="13">
    <location>
        <begin position="1"/>
        <end position="28"/>
    </location>
</feature>
<dbReference type="GO" id="GO:0018826">
    <property type="term" value="F:methionine gamma-lyase activity"/>
    <property type="evidence" value="ECO:0007669"/>
    <property type="project" value="UniProtKB-EC"/>
</dbReference>
<gene>
    <name evidence="14" type="ORF">IFK94_04160</name>
</gene>
<dbReference type="AlphaFoldDB" id="A0A8J6XY07"/>
<dbReference type="SUPFAM" id="SSF53383">
    <property type="entry name" value="PLP-dependent transferases"/>
    <property type="match status" value="1"/>
</dbReference>
<evidence type="ECO:0000256" key="2">
    <source>
        <dbReference type="ARBA" id="ARBA00008667"/>
    </source>
</evidence>
<keyword evidence="5 11" id="KW-0663">Pyridoxal phosphate</keyword>
<evidence type="ECO:0000256" key="4">
    <source>
        <dbReference type="ARBA" id="ARBA00019040"/>
    </source>
</evidence>